<keyword evidence="1" id="KW-0479">Metal-binding</keyword>
<feature type="compositionally biased region" description="Low complexity" evidence="6">
    <location>
        <begin position="1"/>
        <end position="108"/>
    </location>
</feature>
<keyword evidence="8" id="KW-1185">Reference proteome</keyword>
<feature type="coiled-coil region" evidence="5">
    <location>
        <begin position="173"/>
        <end position="200"/>
    </location>
</feature>
<dbReference type="Gene3D" id="2.30.30.380">
    <property type="entry name" value="Zn-finger domain of Sec23/24"/>
    <property type="match status" value="1"/>
</dbReference>
<proteinExistence type="predicted"/>
<gene>
    <name evidence="9" type="primary">LOC116956606</name>
</gene>
<evidence type="ECO:0000256" key="6">
    <source>
        <dbReference type="SAM" id="MobiDB-lite"/>
    </source>
</evidence>
<dbReference type="SMART" id="SM00547">
    <property type="entry name" value="ZnF_RBZ"/>
    <property type="match status" value="1"/>
</dbReference>
<protein>
    <submittedName>
        <fullName evidence="9">Adenylate cyclase, terminal-differentiation specific-like</fullName>
    </submittedName>
</protein>
<evidence type="ECO:0000256" key="2">
    <source>
        <dbReference type="ARBA" id="ARBA00022771"/>
    </source>
</evidence>
<dbReference type="PROSITE" id="PS50199">
    <property type="entry name" value="ZF_RANBP2_2"/>
    <property type="match status" value="1"/>
</dbReference>
<evidence type="ECO:0000313" key="9">
    <source>
        <dbReference type="RefSeq" id="XP_032834210.1"/>
    </source>
</evidence>
<evidence type="ECO:0000256" key="1">
    <source>
        <dbReference type="ARBA" id="ARBA00022723"/>
    </source>
</evidence>
<dbReference type="RefSeq" id="XP_032834210.1">
    <property type="nucleotide sequence ID" value="XM_032978319.1"/>
</dbReference>
<evidence type="ECO:0000259" key="7">
    <source>
        <dbReference type="PROSITE" id="PS50199"/>
    </source>
</evidence>
<dbReference type="GO" id="GO:0008270">
    <property type="term" value="F:zinc ion binding"/>
    <property type="evidence" value="ECO:0007669"/>
    <property type="project" value="UniProtKB-KW"/>
</dbReference>
<accession>A0AAJ7UFC8</accession>
<evidence type="ECO:0000256" key="3">
    <source>
        <dbReference type="ARBA" id="ARBA00022833"/>
    </source>
</evidence>
<dbReference type="InterPro" id="IPR001876">
    <property type="entry name" value="Znf_RanBP2"/>
</dbReference>
<evidence type="ECO:0000313" key="8">
    <source>
        <dbReference type="Proteomes" id="UP001318040"/>
    </source>
</evidence>
<keyword evidence="3" id="KW-0862">Zinc</keyword>
<sequence>MDYTPQSQQPYAQQQTHEQPYSQYTQQQAYTQPPQPHSLPQQSQYTQQQPDHIQHSQYTEEQQQQYIQHRQSLPQQYYTQQQQQPPQQPLQQSQYAQPQPHSLQQPSPTRLQQAMLQPKHSPQQPDIQPSALLQQKQQQKQQQQQQPFPQYQQYQQYLQYQHHHRQQQQQQFTRKLSATLQQQRQQQQQLETNLNQELVEMRDSYEDALLRHQTLRFQALVEETQRLGETRDKLRLEVCDAETRRHRDTETRGDMGVMMEEVWRLRKLCVGLQVSVACVCRELDLLGDTGMPFDPDVNSNFHDNMGYPGHKLPRVKTVGHVKPKARVDGAEEGESVTKLEEEEAVAAVGTAEAVEASSWNCIYCTFANHGSLPHCELCEMPRPV</sequence>
<evidence type="ECO:0000256" key="4">
    <source>
        <dbReference type="PROSITE-ProRule" id="PRU00322"/>
    </source>
</evidence>
<feature type="compositionally biased region" description="Low complexity" evidence="6">
    <location>
        <begin position="133"/>
        <end position="148"/>
    </location>
</feature>
<dbReference type="InterPro" id="IPR036443">
    <property type="entry name" value="Znf_RanBP2_sf"/>
</dbReference>
<keyword evidence="2 4" id="KW-0863">Zinc-finger</keyword>
<evidence type="ECO:0000256" key="5">
    <source>
        <dbReference type="SAM" id="Coils"/>
    </source>
</evidence>
<dbReference type="PANTHER" id="PTHR46253:SF1">
    <property type="entry name" value="TAB2"/>
    <property type="match status" value="1"/>
</dbReference>
<feature type="compositionally biased region" description="Polar residues" evidence="6">
    <location>
        <begin position="109"/>
        <end position="127"/>
    </location>
</feature>
<dbReference type="KEGG" id="pmrn:116956606"/>
<organism evidence="8 9">
    <name type="scientific">Petromyzon marinus</name>
    <name type="common">Sea lamprey</name>
    <dbReference type="NCBI Taxonomy" id="7757"/>
    <lineage>
        <taxon>Eukaryota</taxon>
        <taxon>Metazoa</taxon>
        <taxon>Chordata</taxon>
        <taxon>Craniata</taxon>
        <taxon>Vertebrata</taxon>
        <taxon>Cyclostomata</taxon>
        <taxon>Hyperoartia</taxon>
        <taxon>Petromyzontiformes</taxon>
        <taxon>Petromyzontidae</taxon>
        <taxon>Petromyzon</taxon>
    </lineage>
</organism>
<dbReference type="AlphaFoldDB" id="A0AAJ7UFC8"/>
<keyword evidence="5" id="KW-0175">Coiled coil</keyword>
<feature type="domain" description="RanBP2-type" evidence="7">
    <location>
        <begin position="355"/>
        <end position="384"/>
    </location>
</feature>
<feature type="region of interest" description="Disordered" evidence="6">
    <location>
        <begin position="1"/>
        <end position="148"/>
    </location>
</feature>
<dbReference type="PANTHER" id="PTHR46253">
    <property type="entry name" value="TGF-BETA-ACTIVATED KINASE 1 AND MAP3K7-BINDING PROTEIN TAB"/>
    <property type="match status" value="1"/>
</dbReference>
<dbReference type="PROSITE" id="PS01358">
    <property type="entry name" value="ZF_RANBP2_1"/>
    <property type="match status" value="1"/>
</dbReference>
<dbReference type="SUPFAM" id="SSF90209">
    <property type="entry name" value="Ran binding protein zinc finger-like"/>
    <property type="match status" value="1"/>
</dbReference>
<dbReference type="Proteomes" id="UP001318040">
    <property type="component" value="Chromosome 66"/>
</dbReference>
<name>A0AAJ7UFC8_PETMA</name>
<reference evidence="9" key="1">
    <citation type="submission" date="2025-08" db="UniProtKB">
        <authorList>
            <consortium name="RefSeq"/>
        </authorList>
    </citation>
    <scope>IDENTIFICATION</scope>
    <source>
        <tissue evidence="9">Sperm</tissue>
    </source>
</reference>